<sequence length="79" mass="9002">MRRWTSEGRGAASRRVFRWRPRRRDGGGAPDPVRFTVRLAAWALPPLVTYCPTASVPPRAQCYFNLLLIDLHKTKSSCC</sequence>
<name>A0A8J5SK55_ZIZPA</name>
<evidence type="ECO:0000313" key="1">
    <source>
        <dbReference type="EMBL" id="KAG8074278.1"/>
    </source>
</evidence>
<accession>A0A8J5SK55</accession>
<comment type="caution">
    <text evidence="1">The sequence shown here is derived from an EMBL/GenBank/DDBJ whole genome shotgun (WGS) entry which is preliminary data.</text>
</comment>
<gene>
    <name evidence="1" type="ORF">GUJ93_ZPchr0006g43018</name>
</gene>
<dbReference type="Proteomes" id="UP000729402">
    <property type="component" value="Unassembled WGS sequence"/>
</dbReference>
<protein>
    <submittedName>
        <fullName evidence="1">Uncharacterized protein</fullName>
    </submittedName>
</protein>
<evidence type="ECO:0000313" key="2">
    <source>
        <dbReference type="Proteomes" id="UP000729402"/>
    </source>
</evidence>
<dbReference type="AlphaFoldDB" id="A0A8J5SK55"/>
<reference evidence="1" key="2">
    <citation type="submission" date="2021-02" db="EMBL/GenBank/DDBJ databases">
        <authorList>
            <person name="Kimball J.A."/>
            <person name="Haas M.W."/>
            <person name="Macchietto M."/>
            <person name="Kono T."/>
            <person name="Duquette J."/>
            <person name="Shao M."/>
        </authorList>
    </citation>
    <scope>NUCLEOTIDE SEQUENCE</scope>
    <source>
        <tissue evidence="1">Fresh leaf tissue</tissue>
    </source>
</reference>
<keyword evidence="2" id="KW-1185">Reference proteome</keyword>
<reference evidence="1" key="1">
    <citation type="journal article" date="2021" name="bioRxiv">
        <title>Whole Genome Assembly and Annotation of Northern Wild Rice, Zizania palustris L., Supports a Whole Genome Duplication in the Zizania Genus.</title>
        <authorList>
            <person name="Haas M."/>
            <person name="Kono T."/>
            <person name="Macchietto M."/>
            <person name="Millas R."/>
            <person name="McGilp L."/>
            <person name="Shao M."/>
            <person name="Duquette J."/>
            <person name="Hirsch C.N."/>
            <person name="Kimball J."/>
        </authorList>
    </citation>
    <scope>NUCLEOTIDE SEQUENCE</scope>
    <source>
        <tissue evidence="1">Fresh leaf tissue</tissue>
    </source>
</reference>
<dbReference type="EMBL" id="JAAALK010000283">
    <property type="protein sequence ID" value="KAG8074278.1"/>
    <property type="molecule type" value="Genomic_DNA"/>
</dbReference>
<organism evidence="1 2">
    <name type="scientific">Zizania palustris</name>
    <name type="common">Northern wild rice</name>
    <dbReference type="NCBI Taxonomy" id="103762"/>
    <lineage>
        <taxon>Eukaryota</taxon>
        <taxon>Viridiplantae</taxon>
        <taxon>Streptophyta</taxon>
        <taxon>Embryophyta</taxon>
        <taxon>Tracheophyta</taxon>
        <taxon>Spermatophyta</taxon>
        <taxon>Magnoliopsida</taxon>
        <taxon>Liliopsida</taxon>
        <taxon>Poales</taxon>
        <taxon>Poaceae</taxon>
        <taxon>BOP clade</taxon>
        <taxon>Oryzoideae</taxon>
        <taxon>Oryzeae</taxon>
        <taxon>Zizaniinae</taxon>
        <taxon>Zizania</taxon>
    </lineage>
</organism>
<proteinExistence type="predicted"/>